<protein>
    <submittedName>
        <fullName evidence="2">FMRFamide-related neuropeptides-like</fullName>
    </submittedName>
</protein>
<accession>A0AC35UEP4</accession>
<reference evidence="2" key="1">
    <citation type="submission" date="2016-11" db="UniProtKB">
        <authorList>
            <consortium name="WormBaseParasite"/>
        </authorList>
    </citation>
    <scope>IDENTIFICATION</scope>
    <source>
        <strain evidence="2">KR3021</strain>
    </source>
</reference>
<evidence type="ECO:0000313" key="2">
    <source>
        <dbReference type="WBParaSite" id="RSKR_0001011100.1"/>
    </source>
</evidence>
<proteinExistence type="predicted"/>
<dbReference type="WBParaSite" id="RSKR_0001011100.1">
    <property type="protein sequence ID" value="RSKR_0001011100.1"/>
    <property type="gene ID" value="RSKR_0001011100"/>
</dbReference>
<evidence type="ECO:0000313" key="1">
    <source>
        <dbReference type="Proteomes" id="UP000095286"/>
    </source>
</evidence>
<name>A0AC35UEP4_9BILA</name>
<organism evidence="1 2">
    <name type="scientific">Rhabditophanes sp. KR3021</name>
    <dbReference type="NCBI Taxonomy" id="114890"/>
    <lineage>
        <taxon>Eukaryota</taxon>
        <taxon>Metazoa</taxon>
        <taxon>Ecdysozoa</taxon>
        <taxon>Nematoda</taxon>
        <taxon>Chromadorea</taxon>
        <taxon>Rhabditida</taxon>
        <taxon>Tylenchina</taxon>
        <taxon>Panagrolaimomorpha</taxon>
        <taxon>Strongyloidoidea</taxon>
        <taxon>Alloionematidae</taxon>
        <taxon>Rhabditophanes</taxon>
    </lineage>
</organism>
<sequence length="264" mass="29929">MKRCLDVKQTIGVICFLLLGTNLPRLIEGKAILHKDDARNEVGEETFSKERPAVNDEWLQLFRFGKRGGGRGFNSTSDKIEYHFENNSNNKFHDFESELLKPNSLTIPEVVVVDKVAKRGGGHMFTNEQDYEDYQKNVPINSLEKRGGGRIFMKEGKRGGGRIFMKEGKRGGGRIFMKEGKRGGGRIFMKEGKRGGGHIFLGKEQDGANKFWYPVKKTNNTTFFLFKGKRAGGRNFGLDGKRNVHVNNILETNQNYESLQPSNF</sequence>
<dbReference type="Proteomes" id="UP000095286">
    <property type="component" value="Unplaced"/>
</dbReference>